<evidence type="ECO:0000256" key="3">
    <source>
        <dbReference type="ARBA" id="ARBA00044493"/>
    </source>
</evidence>
<keyword evidence="2" id="KW-0677">Repeat</keyword>
<evidence type="ECO:0000256" key="2">
    <source>
        <dbReference type="ARBA" id="ARBA00022737"/>
    </source>
</evidence>
<dbReference type="Pfam" id="PF13812">
    <property type="entry name" value="PPR_3"/>
    <property type="match status" value="1"/>
</dbReference>
<dbReference type="HOGENOM" id="CLU_007681_0_0_1"/>
<evidence type="ECO:0000256" key="4">
    <source>
        <dbReference type="ARBA" id="ARBA00044511"/>
    </source>
</evidence>
<dbReference type="InterPro" id="IPR011990">
    <property type="entry name" value="TPR-like_helical_dom_sf"/>
</dbReference>
<organism evidence="6 7">
    <name type="scientific">[Torrubiella] hemipterigena</name>
    <dbReference type="NCBI Taxonomy" id="1531966"/>
    <lineage>
        <taxon>Eukaryota</taxon>
        <taxon>Fungi</taxon>
        <taxon>Dikarya</taxon>
        <taxon>Ascomycota</taxon>
        <taxon>Pezizomycotina</taxon>
        <taxon>Sordariomycetes</taxon>
        <taxon>Hypocreomycetidae</taxon>
        <taxon>Hypocreales</taxon>
        <taxon>Clavicipitaceae</taxon>
        <taxon>Clavicipitaceae incertae sedis</taxon>
        <taxon>'Torrubiella' clade</taxon>
    </lineage>
</organism>
<dbReference type="PANTHER" id="PTHR47447">
    <property type="entry name" value="OS03G0856100 PROTEIN"/>
    <property type="match status" value="1"/>
</dbReference>
<dbReference type="OrthoDB" id="185373at2759"/>
<sequence length="910" mass="102907">MYTSKAACVRCASRIPIAVGRTSIATYSTAKDAGSTPAKPKRHRSINKGDYVSKRYDTYGGKGKSSDPFVQIFRDVVSLRKHIKLDNTTSKNPSKAEPKDDKGKPDNTLPQWKKEAMGKVLEDPSSFRIDDGRFAYRYKQPHPEIMDEQARMFEANMHDWSLEDALTRLKASELKFPDKVNLLERLWPRVRDLPRHPRPQIFNEVEALLMQLFHMQGAYFRQHCTIRLSKMMELVEYGHPRIKLRASAVLNLGKLLLRGKASSLEQFERMIELVDLWKHISQLGKPEQDELSWALPSVFDATDAMLYGNRGRDCKRDGLVAASTAMVCMFPHLPISHARHLQSSLILTITMLMDPELTHSSVKKEASPLLHLAASVFSETRPPNKDLVEKLWDDEEAAFDGVVHDFSRPYVIENWDKTWKALQNELDSIARAAEQAAKTKKATVHTPLSTLHRQLRQAHRARNVGAALQVFDSLQQQASKDVSMRNQLQDEPDLLNYVVFVWGALRRPSEMQQTLALMQKLRIRPTIKTYTAMMHGWKMSKDYRRSEALWNQIRASGMPLDLHIWTARVSTLLEMGRPEQGMQELVGMVNLWKTQAPNAVEPDIEVVNAVFKTLIVLDRKAAQDLLAWASREGMQPSIVTYNILLTESFRSHPEAVPSILKNMHAAAVEPDSATFTIILEAVLGALTESTGEEQVQAVDQIFADIESAGLRPNQETLAKILYSICTLPNGSEAAIQRVLAKVSASGYVITPHMITILIERAMSRDPPDIVAVEDILRRYEIRTVSDGDQVLWERVMSAYAVSRDWAAALRIFNELDAAGRTATSLSCLTDLLTALVDGEERRLDEAKEMVSAVLRSKGDFDQRGRYWKHHFWFRAKALGLVDRELAPGELVEEDDFSRRDWADVGGAKGV</sequence>
<evidence type="ECO:0000313" key="7">
    <source>
        <dbReference type="Proteomes" id="UP000039046"/>
    </source>
</evidence>
<gene>
    <name evidence="6" type="ORF">VHEMI02862</name>
</gene>
<dbReference type="STRING" id="1531966.A0A0A1T9F6"/>
<dbReference type="InterPro" id="IPR002885">
    <property type="entry name" value="PPR_rpt"/>
</dbReference>
<name>A0A0A1T9F6_9HYPO</name>
<evidence type="ECO:0000256" key="5">
    <source>
        <dbReference type="SAM" id="MobiDB-lite"/>
    </source>
</evidence>
<protein>
    <recommendedName>
        <fullName evidence="8">Pentatricopeptide repeat protein</fullName>
    </recommendedName>
</protein>
<comment type="subunit">
    <text evidence="4">Binds to mitochondrial small subunit 15S rRNA.</text>
</comment>
<dbReference type="PANTHER" id="PTHR47447:SF17">
    <property type="entry name" value="OS12G0638900 PROTEIN"/>
    <property type="match status" value="1"/>
</dbReference>
<feature type="compositionally biased region" description="Basic and acidic residues" evidence="5">
    <location>
        <begin position="94"/>
        <end position="105"/>
    </location>
</feature>
<accession>A0A0A1T9F6</accession>
<evidence type="ECO:0008006" key="8">
    <source>
        <dbReference type="Google" id="ProtNLM"/>
    </source>
</evidence>
<evidence type="ECO:0000313" key="6">
    <source>
        <dbReference type="EMBL" id="CEJ82815.1"/>
    </source>
</evidence>
<dbReference type="Gene3D" id="1.25.40.10">
    <property type="entry name" value="Tetratricopeptide repeat domain"/>
    <property type="match status" value="3"/>
</dbReference>
<reference evidence="6 7" key="1">
    <citation type="journal article" date="2015" name="Genome Announc.">
        <title>Draft Genome Sequence and Gene Annotation of the Entomopathogenic Fungus Verticillium hemipterigenum.</title>
        <authorList>
            <person name="Horn F."/>
            <person name="Habel A."/>
            <person name="Scharf D.H."/>
            <person name="Dworschak J."/>
            <person name="Brakhage A.A."/>
            <person name="Guthke R."/>
            <person name="Hertweck C."/>
            <person name="Linde J."/>
        </authorList>
    </citation>
    <scope>NUCLEOTIDE SEQUENCE [LARGE SCALE GENOMIC DNA]</scope>
</reference>
<proteinExistence type="inferred from homology"/>
<dbReference type="AlphaFoldDB" id="A0A0A1T9F6"/>
<keyword evidence="7" id="KW-1185">Reference proteome</keyword>
<comment type="similarity">
    <text evidence="1">Belongs to the CCM1 family.</text>
</comment>
<dbReference type="EMBL" id="CDHN01000001">
    <property type="protein sequence ID" value="CEJ82815.1"/>
    <property type="molecule type" value="Genomic_DNA"/>
</dbReference>
<feature type="region of interest" description="Disordered" evidence="5">
    <location>
        <begin position="84"/>
        <end position="115"/>
    </location>
</feature>
<evidence type="ECO:0000256" key="1">
    <source>
        <dbReference type="ARBA" id="ARBA00006192"/>
    </source>
</evidence>
<dbReference type="Proteomes" id="UP000039046">
    <property type="component" value="Unassembled WGS sequence"/>
</dbReference>
<comment type="function">
    <text evidence="3">Regulates mitochondrial small subunit maturation by controlling 15S rRNA 5'-end processing. Localizes to the 5' precursor of the 15S rRNA in a position that is subsequently occupied by mS47 in the mature yeast mtSSU. Uses structure and sequence-specific RNA recognition, binding to a single-stranded region of the precursor and specifically recognizing bases -6 to -1. The exchange of Ccm1 for mS47 is coupled to the irreversible removal of precursor rRNA that is accompanied by conformational changes of the mitoribosomal proteins uS5m and mS26. These conformational changes signal completion of 5'-end rRNA processing through protection of the mature 5'-end of the 15S rRNA and stabilization of mS47. The removal of the 5' precursor together with the dissociation of Ccm1 may be catalyzed by the 5'-3' exoribonuclease Pet127. Involved in the specific removal of group I introns in mitochondrial encoded transcripts.</text>
</comment>